<keyword evidence="3" id="KW-1185">Reference proteome</keyword>
<organism evidence="2 3">
    <name type="scientific">Deinandra increscens subsp. villosa</name>
    <dbReference type="NCBI Taxonomy" id="3103831"/>
    <lineage>
        <taxon>Eukaryota</taxon>
        <taxon>Viridiplantae</taxon>
        <taxon>Streptophyta</taxon>
        <taxon>Embryophyta</taxon>
        <taxon>Tracheophyta</taxon>
        <taxon>Spermatophyta</taxon>
        <taxon>Magnoliopsida</taxon>
        <taxon>eudicotyledons</taxon>
        <taxon>Gunneridae</taxon>
        <taxon>Pentapetalae</taxon>
        <taxon>asterids</taxon>
        <taxon>campanulids</taxon>
        <taxon>Asterales</taxon>
        <taxon>Asteraceae</taxon>
        <taxon>Asteroideae</taxon>
        <taxon>Heliantheae alliance</taxon>
        <taxon>Madieae</taxon>
        <taxon>Madiinae</taxon>
        <taxon>Deinandra</taxon>
    </lineage>
</organism>
<accession>A0AAP0GVT3</accession>
<dbReference type="Proteomes" id="UP001408789">
    <property type="component" value="Unassembled WGS sequence"/>
</dbReference>
<evidence type="ECO:0000313" key="3">
    <source>
        <dbReference type="Proteomes" id="UP001408789"/>
    </source>
</evidence>
<feature type="region of interest" description="Disordered" evidence="1">
    <location>
        <begin position="275"/>
        <end position="297"/>
    </location>
</feature>
<dbReference type="EMBL" id="JBCNJP010000017">
    <property type="protein sequence ID" value="KAK9065203.1"/>
    <property type="molecule type" value="Genomic_DNA"/>
</dbReference>
<name>A0AAP0GVT3_9ASTR</name>
<dbReference type="AlphaFoldDB" id="A0AAP0GVT3"/>
<evidence type="ECO:0000256" key="1">
    <source>
        <dbReference type="SAM" id="MobiDB-lite"/>
    </source>
</evidence>
<dbReference type="PANTHER" id="PTHR47481:SF22">
    <property type="entry name" value="RETROTRANSPOSON GAG DOMAIN-CONTAINING PROTEIN"/>
    <property type="match status" value="1"/>
</dbReference>
<sequence>MISQLGSNNTTPTHSRSSSPTTMTNSSSSLVNLSMKDLTIVTLPSNLKLTSLNFLSWKTQVQALLYGLDLFNFLDGTHPKPTPTINADGTQIPAATYANWSRQDRLVFGALVGSLSEEIVLIIQGTDSSRDAWELLQKTYVSPTQGHLKQLKHRLKNTTKLPTQTVSDYMWKIKNITDELALLGKKMDNEDIIDVILDGLDSSQYKPILDAVHARDTTISFNELHEKLITHELCLTQQTAITGVHQPASVFHVQQQNCQGHSNRNWSPRPVGNFKPNHSHNRQGHLPTPTVSRPKQGTKPYLARCQWCYQQGHSLINCPIFKRVFPNVIIPPFNRNASPKLPQVHTMQVGTTSDQANWLFDSGASHHVTTELNNLSFHAPYDGTEELVIGDGSGPSNQNQAPPGNDGQGLV</sequence>
<dbReference type="Pfam" id="PF14223">
    <property type="entry name" value="Retrotran_gag_2"/>
    <property type="match status" value="1"/>
</dbReference>
<feature type="compositionally biased region" description="Low complexity" evidence="1">
    <location>
        <begin position="7"/>
        <end position="27"/>
    </location>
</feature>
<evidence type="ECO:0008006" key="4">
    <source>
        <dbReference type="Google" id="ProtNLM"/>
    </source>
</evidence>
<gene>
    <name evidence="2" type="ORF">SSX86_016586</name>
</gene>
<feature type="region of interest" description="Disordered" evidence="1">
    <location>
        <begin position="387"/>
        <end position="411"/>
    </location>
</feature>
<reference evidence="2 3" key="1">
    <citation type="submission" date="2024-04" db="EMBL/GenBank/DDBJ databases">
        <title>The reference genome of an endangered Asteraceae, Deinandra increscens subsp. villosa, native to the Central Coast of California.</title>
        <authorList>
            <person name="Guilliams M."/>
            <person name="Hasenstab-Lehman K."/>
            <person name="Meyer R."/>
            <person name="Mcevoy S."/>
        </authorList>
    </citation>
    <scope>NUCLEOTIDE SEQUENCE [LARGE SCALE GENOMIC DNA]</scope>
    <source>
        <tissue evidence="2">Leaf</tissue>
    </source>
</reference>
<evidence type="ECO:0000313" key="2">
    <source>
        <dbReference type="EMBL" id="KAK9065203.1"/>
    </source>
</evidence>
<proteinExistence type="predicted"/>
<feature type="region of interest" description="Disordered" evidence="1">
    <location>
        <begin position="1"/>
        <end position="27"/>
    </location>
</feature>
<comment type="caution">
    <text evidence="2">The sequence shown here is derived from an EMBL/GenBank/DDBJ whole genome shotgun (WGS) entry which is preliminary data.</text>
</comment>
<dbReference type="PANTHER" id="PTHR47481">
    <property type="match status" value="1"/>
</dbReference>
<protein>
    <recommendedName>
        <fullName evidence="4">Retrovirus-related Pol polyprotein from transposon RE1</fullName>
    </recommendedName>
</protein>